<dbReference type="RefSeq" id="WP_260195764.1">
    <property type="nucleotide sequence ID" value="NZ_JAFFZE010000029.1"/>
</dbReference>
<feature type="transmembrane region" description="Helical" evidence="4">
    <location>
        <begin position="217"/>
        <end position="238"/>
    </location>
</feature>
<evidence type="ECO:0000256" key="2">
    <source>
        <dbReference type="ARBA" id="ARBA00022803"/>
    </source>
</evidence>
<keyword evidence="6" id="KW-1185">Reference proteome</keyword>
<evidence type="ECO:0000256" key="3">
    <source>
        <dbReference type="PROSITE-ProRule" id="PRU00339"/>
    </source>
</evidence>
<dbReference type="SUPFAM" id="SSF48452">
    <property type="entry name" value="TPR-like"/>
    <property type="match status" value="1"/>
</dbReference>
<reference evidence="5 6" key="1">
    <citation type="submission" date="2021-02" db="EMBL/GenBank/DDBJ databases">
        <title>Actinophytocola xerophila sp. nov., isolated from soil of cotton cropping field.</title>
        <authorList>
            <person name="Huang R."/>
            <person name="Chen X."/>
            <person name="Ge X."/>
            <person name="Liu W."/>
        </authorList>
    </citation>
    <scope>NUCLEOTIDE SEQUENCE [LARGE SCALE GENOMIC DNA]</scope>
    <source>
        <strain evidence="5 6">S1-96</strain>
    </source>
</reference>
<keyword evidence="1" id="KW-0677">Repeat</keyword>
<dbReference type="SMART" id="SM00028">
    <property type="entry name" value="TPR"/>
    <property type="match status" value="4"/>
</dbReference>
<feature type="transmembrane region" description="Helical" evidence="4">
    <location>
        <begin position="290"/>
        <end position="308"/>
    </location>
</feature>
<protein>
    <submittedName>
        <fullName evidence="5">Tetratricopeptide repeat protein</fullName>
    </submittedName>
</protein>
<dbReference type="PROSITE" id="PS50005">
    <property type="entry name" value="TPR"/>
    <property type="match status" value="2"/>
</dbReference>
<keyword evidence="4" id="KW-0472">Membrane</keyword>
<dbReference type="EMBL" id="JAFFZE010000029">
    <property type="protein sequence ID" value="MCT2587853.1"/>
    <property type="molecule type" value="Genomic_DNA"/>
</dbReference>
<dbReference type="InterPro" id="IPR051012">
    <property type="entry name" value="CellSynth/LPSAsmb/PSIAsmb"/>
</dbReference>
<evidence type="ECO:0000313" key="6">
    <source>
        <dbReference type="Proteomes" id="UP001156441"/>
    </source>
</evidence>
<keyword evidence="4" id="KW-0812">Transmembrane</keyword>
<dbReference type="Proteomes" id="UP001156441">
    <property type="component" value="Unassembled WGS sequence"/>
</dbReference>
<dbReference type="InterPro" id="IPR011990">
    <property type="entry name" value="TPR-like_helical_dom_sf"/>
</dbReference>
<organism evidence="5 6">
    <name type="scientific">Actinophytocola gossypii</name>
    <dbReference type="NCBI Taxonomy" id="2812003"/>
    <lineage>
        <taxon>Bacteria</taxon>
        <taxon>Bacillati</taxon>
        <taxon>Actinomycetota</taxon>
        <taxon>Actinomycetes</taxon>
        <taxon>Pseudonocardiales</taxon>
        <taxon>Pseudonocardiaceae</taxon>
    </lineage>
</organism>
<comment type="caution">
    <text evidence="5">The sequence shown here is derived from an EMBL/GenBank/DDBJ whole genome shotgun (WGS) entry which is preliminary data.</text>
</comment>
<dbReference type="InterPro" id="IPR019734">
    <property type="entry name" value="TPR_rpt"/>
</dbReference>
<keyword evidence="4" id="KW-1133">Transmembrane helix</keyword>
<dbReference type="PANTHER" id="PTHR45586:SF1">
    <property type="entry name" value="LIPOPOLYSACCHARIDE ASSEMBLY PROTEIN B"/>
    <property type="match status" value="1"/>
</dbReference>
<keyword evidence="2 3" id="KW-0802">TPR repeat</keyword>
<dbReference type="PANTHER" id="PTHR45586">
    <property type="entry name" value="TPR REPEAT-CONTAINING PROTEIN PA4667"/>
    <property type="match status" value="1"/>
</dbReference>
<evidence type="ECO:0000313" key="5">
    <source>
        <dbReference type="EMBL" id="MCT2587853.1"/>
    </source>
</evidence>
<evidence type="ECO:0000256" key="4">
    <source>
        <dbReference type="SAM" id="Phobius"/>
    </source>
</evidence>
<name>A0ABT2JJD3_9PSEU</name>
<dbReference type="Gene3D" id="1.25.40.10">
    <property type="entry name" value="Tetratricopeptide repeat domain"/>
    <property type="match status" value="2"/>
</dbReference>
<feature type="repeat" description="TPR" evidence="3">
    <location>
        <begin position="34"/>
        <end position="67"/>
    </location>
</feature>
<sequence length="356" mass="38606">MATLAKANALIDLGRHAEARTEITGYLAGEPDSVTALCLLARCELRLGDADAAVDAADRALATEPESGWALRLRALALSTRGDHRDAAATAVEAVRTDAQEWLNHYVHARTLLAAGDARGGHDAARRAVELAPHEADAHLMLGVAARARRRRSEERAAYQEALRLDPESSDALNNLAAMDIDRARLGRAARAVTAGLRLNPTEETLRRNLDAVALRLMGRLLVVVLVTGVLPMVVFLASEVDTWWVRASVGVVQLGAYTFVAWLTLRHLPAGARRHLRGLPGRMSWPQRLLGVVLVVFTLALMFAAFAPGRVWMAGAGVMAAILGLILRGLQIAFVVWLVRAAYRAVTGPFRRRRS</sequence>
<feature type="transmembrane region" description="Helical" evidence="4">
    <location>
        <begin position="320"/>
        <end position="344"/>
    </location>
</feature>
<proteinExistence type="predicted"/>
<evidence type="ECO:0000256" key="1">
    <source>
        <dbReference type="ARBA" id="ARBA00022737"/>
    </source>
</evidence>
<feature type="transmembrane region" description="Helical" evidence="4">
    <location>
        <begin position="244"/>
        <end position="269"/>
    </location>
</feature>
<gene>
    <name evidence="5" type="ORF">JT362_32535</name>
</gene>
<dbReference type="Pfam" id="PF13432">
    <property type="entry name" value="TPR_16"/>
    <property type="match status" value="2"/>
</dbReference>
<feature type="repeat" description="TPR" evidence="3">
    <location>
        <begin position="136"/>
        <end position="169"/>
    </location>
</feature>
<accession>A0ABT2JJD3</accession>